<evidence type="ECO:0000313" key="2">
    <source>
        <dbReference type="EMBL" id="CAC5417425.1"/>
    </source>
</evidence>
<dbReference type="SUPFAM" id="SSF53098">
    <property type="entry name" value="Ribonuclease H-like"/>
    <property type="match status" value="1"/>
</dbReference>
<gene>
    <name evidence="2" type="ORF">MCOR_49929</name>
</gene>
<dbReference type="PROSITE" id="PS50994">
    <property type="entry name" value="INTEGRASE"/>
    <property type="match status" value="1"/>
</dbReference>
<dbReference type="EMBL" id="CACVKT020008739">
    <property type="protein sequence ID" value="CAC5417425.1"/>
    <property type="molecule type" value="Genomic_DNA"/>
</dbReference>
<feature type="domain" description="Integrase catalytic" evidence="1">
    <location>
        <begin position="1"/>
        <end position="166"/>
    </location>
</feature>
<evidence type="ECO:0000313" key="3">
    <source>
        <dbReference type="Proteomes" id="UP000507470"/>
    </source>
</evidence>
<dbReference type="InterPro" id="IPR012337">
    <property type="entry name" value="RNaseH-like_sf"/>
</dbReference>
<accession>A0A6J8ECU9</accession>
<evidence type="ECO:0000259" key="1">
    <source>
        <dbReference type="PROSITE" id="PS50994"/>
    </source>
</evidence>
<proteinExistence type="predicted"/>
<dbReference type="Gene3D" id="3.30.420.10">
    <property type="entry name" value="Ribonuclease H-like superfamily/Ribonuclease H"/>
    <property type="match status" value="1"/>
</dbReference>
<dbReference type="GO" id="GO:0015074">
    <property type="term" value="P:DNA integration"/>
    <property type="evidence" value="ECO:0007669"/>
    <property type="project" value="InterPro"/>
</dbReference>
<dbReference type="FunFam" id="3.30.420.10:FF:000032">
    <property type="entry name" value="Retrovirus-related Pol polyprotein from transposon 297-like Protein"/>
    <property type="match status" value="1"/>
</dbReference>
<dbReference type="AlphaFoldDB" id="A0A6J8ECU9"/>
<dbReference type="InterPro" id="IPR001584">
    <property type="entry name" value="Integrase_cat-core"/>
</dbReference>
<dbReference type="Proteomes" id="UP000507470">
    <property type="component" value="Unassembled WGS sequence"/>
</dbReference>
<dbReference type="InterPro" id="IPR036397">
    <property type="entry name" value="RNaseH_sf"/>
</dbReference>
<dbReference type="OrthoDB" id="6146294at2759"/>
<organism evidence="2 3">
    <name type="scientific">Mytilus coruscus</name>
    <name type="common">Sea mussel</name>
    <dbReference type="NCBI Taxonomy" id="42192"/>
    <lineage>
        <taxon>Eukaryota</taxon>
        <taxon>Metazoa</taxon>
        <taxon>Spiralia</taxon>
        <taxon>Lophotrochozoa</taxon>
        <taxon>Mollusca</taxon>
        <taxon>Bivalvia</taxon>
        <taxon>Autobranchia</taxon>
        <taxon>Pteriomorphia</taxon>
        <taxon>Mytilida</taxon>
        <taxon>Mytiloidea</taxon>
        <taxon>Mytilidae</taxon>
        <taxon>Mytilinae</taxon>
        <taxon>Mytilus</taxon>
    </lineage>
</organism>
<name>A0A6J8ECU9_MYTCO</name>
<keyword evidence="3" id="KW-1185">Reference proteome</keyword>
<dbReference type="GO" id="GO:0003676">
    <property type="term" value="F:nucleic acid binding"/>
    <property type="evidence" value="ECO:0007669"/>
    <property type="project" value="InterPro"/>
</dbReference>
<dbReference type="PANTHER" id="PTHR37984">
    <property type="entry name" value="PROTEIN CBG26694"/>
    <property type="match status" value="1"/>
</dbReference>
<protein>
    <recommendedName>
        <fullName evidence="1">Integrase catalytic domain-containing protein</fullName>
    </recommendedName>
</protein>
<dbReference type="InterPro" id="IPR050951">
    <property type="entry name" value="Retrovirus_Pol_polyprotein"/>
</dbReference>
<reference evidence="2 3" key="1">
    <citation type="submission" date="2020-06" db="EMBL/GenBank/DDBJ databases">
        <authorList>
            <person name="Li R."/>
            <person name="Bekaert M."/>
        </authorList>
    </citation>
    <scope>NUCLEOTIDE SEQUENCE [LARGE SCALE GENOMIC DNA]</scope>
    <source>
        <strain evidence="3">wild</strain>
    </source>
</reference>
<sequence>MTPPSTWKKIAIDLIGPYNDKTGKPLSDAGYKYVLTFIDFFSNYTEAFPLYTKNASEIAENLYTLFCRHGVPLEMISDNGGEFNSKLSGVIYDMYGYKHIKITPYNPQANGKCERYNQTLKNMLNKTVKEETNLWERFLPKCLFSYNTSKHSSTNFSPFYLMYWRNPLLPNEQSIGNTVNTFQSYEELNQGQIEDCAIK</sequence>
<dbReference type="PANTHER" id="PTHR37984:SF15">
    <property type="entry name" value="INTEGRASE CATALYTIC DOMAIN-CONTAINING PROTEIN"/>
    <property type="match status" value="1"/>
</dbReference>